<evidence type="ECO:0000313" key="2">
    <source>
        <dbReference type="Proteomes" id="UP000183832"/>
    </source>
</evidence>
<keyword evidence="2" id="KW-1185">Reference proteome</keyword>
<name>A0A1J1HRF2_9DIPT</name>
<proteinExistence type="predicted"/>
<evidence type="ECO:0000313" key="1">
    <source>
        <dbReference type="EMBL" id="CRK89972.1"/>
    </source>
</evidence>
<gene>
    <name evidence="1" type="ORF">CLUMA_CG003700</name>
</gene>
<accession>A0A1J1HRF2</accession>
<reference evidence="1 2" key="1">
    <citation type="submission" date="2015-04" db="EMBL/GenBank/DDBJ databases">
        <authorList>
            <person name="Syromyatnikov M.Y."/>
            <person name="Popov V.N."/>
        </authorList>
    </citation>
    <scope>NUCLEOTIDE SEQUENCE [LARGE SCALE GENOMIC DNA]</scope>
</reference>
<dbReference type="AlphaFoldDB" id="A0A1J1HRF2"/>
<dbReference type="Proteomes" id="UP000183832">
    <property type="component" value="Unassembled WGS sequence"/>
</dbReference>
<organism evidence="1 2">
    <name type="scientific">Clunio marinus</name>
    <dbReference type="NCBI Taxonomy" id="568069"/>
    <lineage>
        <taxon>Eukaryota</taxon>
        <taxon>Metazoa</taxon>
        <taxon>Ecdysozoa</taxon>
        <taxon>Arthropoda</taxon>
        <taxon>Hexapoda</taxon>
        <taxon>Insecta</taxon>
        <taxon>Pterygota</taxon>
        <taxon>Neoptera</taxon>
        <taxon>Endopterygota</taxon>
        <taxon>Diptera</taxon>
        <taxon>Nematocera</taxon>
        <taxon>Chironomoidea</taxon>
        <taxon>Chironomidae</taxon>
        <taxon>Clunio</taxon>
    </lineage>
</organism>
<dbReference type="EMBL" id="CVRI01000015">
    <property type="protein sequence ID" value="CRK89972.1"/>
    <property type="molecule type" value="Genomic_DNA"/>
</dbReference>
<sequence>MTSKDKNILQQPDVKLAVAGCFAFLILFQLARGGKEENIEFKQRKNVERIASAGSFRSTSLCLSLSSLLRTFSISSLVNGLAGWPLALV</sequence>
<protein>
    <submittedName>
        <fullName evidence="1">CLUMA_CG003700, isoform A</fullName>
    </submittedName>
</protein>